<evidence type="ECO:0000313" key="17">
    <source>
        <dbReference type="EMBL" id="KAB3531623.1"/>
    </source>
</evidence>
<dbReference type="GO" id="GO:0016020">
    <property type="term" value="C:membrane"/>
    <property type="evidence" value="ECO:0007669"/>
    <property type="project" value="InterPro"/>
</dbReference>
<feature type="transmembrane region" description="Helical" evidence="16">
    <location>
        <begin position="120"/>
        <end position="140"/>
    </location>
</feature>
<dbReference type="InterPro" id="IPR050324">
    <property type="entry name" value="CDP-alcohol_PTase-I"/>
</dbReference>
<evidence type="ECO:0000256" key="10">
    <source>
        <dbReference type="ARBA" id="ARBA00023098"/>
    </source>
</evidence>
<accession>A0A6I0F876</accession>
<dbReference type="GO" id="GO:0008654">
    <property type="term" value="P:phospholipid biosynthetic process"/>
    <property type="evidence" value="ECO:0007669"/>
    <property type="project" value="UniProtKB-KW"/>
</dbReference>
<dbReference type="Gene3D" id="1.20.120.1760">
    <property type="match status" value="1"/>
</dbReference>
<keyword evidence="11 16" id="KW-0472">Membrane</keyword>
<evidence type="ECO:0000256" key="1">
    <source>
        <dbReference type="ARBA" id="ARBA00000287"/>
    </source>
</evidence>
<evidence type="ECO:0000256" key="6">
    <source>
        <dbReference type="ARBA" id="ARBA00022516"/>
    </source>
</evidence>
<evidence type="ECO:0000256" key="8">
    <source>
        <dbReference type="ARBA" id="ARBA00022692"/>
    </source>
</evidence>
<evidence type="ECO:0000256" key="14">
    <source>
        <dbReference type="ARBA" id="ARBA00032361"/>
    </source>
</evidence>
<keyword evidence="6" id="KW-0444">Lipid biosynthesis</keyword>
<dbReference type="OrthoDB" id="9777147at2"/>
<dbReference type="AlphaFoldDB" id="A0A6I0F876"/>
<dbReference type="Proteomes" id="UP000432715">
    <property type="component" value="Unassembled WGS sequence"/>
</dbReference>
<dbReference type="PANTHER" id="PTHR14269:SF61">
    <property type="entry name" value="CDP-DIACYLGLYCEROL--SERINE O-PHOSPHATIDYLTRANSFERASE"/>
    <property type="match status" value="1"/>
</dbReference>
<evidence type="ECO:0000256" key="13">
    <source>
        <dbReference type="ARBA" id="ARBA00023264"/>
    </source>
</evidence>
<reference evidence="17 18" key="1">
    <citation type="submission" date="2019-10" db="EMBL/GenBank/DDBJ databases">
        <title>Alkaliphilus serpentinus sp. nov. and Alkaliphilus pronyensis sp. nov., two novel anaerobic alkaliphilic species isolated from the serpentinized-hosted hydrothermal field of the Prony Bay (New Caledonia).</title>
        <authorList>
            <person name="Postec A."/>
        </authorList>
    </citation>
    <scope>NUCLEOTIDE SEQUENCE [LARGE SCALE GENOMIC DNA]</scope>
    <source>
        <strain evidence="17 18">LacV</strain>
    </source>
</reference>
<dbReference type="PANTHER" id="PTHR14269">
    <property type="entry name" value="CDP-DIACYLGLYCEROL--GLYCEROL-3-PHOSPHATE 3-PHOSPHATIDYLTRANSFERASE-RELATED"/>
    <property type="match status" value="1"/>
</dbReference>
<comment type="caution">
    <text evidence="17">The sequence shown here is derived from an EMBL/GenBank/DDBJ whole genome shotgun (WGS) entry which is preliminary data.</text>
</comment>
<evidence type="ECO:0000256" key="11">
    <source>
        <dbReference type="ARBA" id="ARBA00023136"/>
    </source>
</evidence>
<evidence type="ECO:0000256" key="12">
    <source>
        <dbReference type="ARBA" id="ARBA00023209"/>
    </source>
</evidence>
<keyword evidence="9 16" id="KW-1133">Transmembrane helix</keyword>
<name>A0A6I0F876_9FIRM</name>
<dbReference type="EC" id="2.7.8.8" evidence="4"/>
<evidence type="ECO:0000256" key="15">
    <source>
        <dbReference type="RuleBase" id="RU003750"/>
    </source>
</evidence>
<feature type="transmembrane region" description="Helical" evidence="16">
    <location>
        <begin position="91"/>
        <end position="108"/>
    </location>
</feature>
<comment type="subcellular location">
    <subcellularLocation>
        <location evidence="2">Endomembrane system</location>
        <topology evidence="2">Multi-pass membrane protein</topology>
    </subcellularLocation>
</comment>
<dbReference type="InterPro" id="IPR048254">
    <property type="entry name" value="CDP_ALCOHOL_P_TRANSF_CS"/>
</dbReference>
<evidence type="ECO:0000256" key="9">
    <source>
        <dbReference type="ARBA" id="ARBA00022989"/>
    </source>
</evidence>
<gene>
    <name evidence="17" type="primary">pssA</name>
    <name evidence="17" type="ORF">F8154_12575</name>
</gene>
<dbReference type="InterPro" id="IPR004533">
    <property type="entry name" value="CDP-diaglyc--ser_O-PTrfase"/>
</dbReference>
<evidence type="ECO:0000256" key="16">
    <source>
        <dbReference type="SAM" id="Phobius"/>
    </source>
</evidence>
<keyword evidence="10" id="KW-0443">Lipid metabolism</keyword>
<keyword evidence="8 16" id="KW-0812">Transmembrane</keyword>
<proteinExistence type="inferred from homology"/>
<keyword evidence="7 15" id="KW-0808">Transferase</keyword>
<comment type="similarity">
    <text evidence="3 15">Belongs to the CDP-alcohol phosphatidyltransferase class-I family.</text>
</comment>
<organism evidence="17 18">
    <name type="scientific">Alkaliphilus pronyensis</name>
    <dbReference type="NCBI Taxonomy" id="1482732"/>
    <lineage>
        <taxon>Bacteria</taxon>
        <taxon>Bacillati</taxon>
        <taxon>Bacillota</taxon>
        <taxon>Clostridia</taxon>
        <taxon>Peptostreptococcales</taxon>
        <taxon>Natronincolaceae</taxon>
        <taxon>Alkaliphilus</taxon>
    </lineage>
</organism>
<dbReference type="GO" id="GO:0003882">
    <property type="term" value="F:CDP-diacylglycerol-serine O-phosphatidyltransferase activity"/>
    <property type="evidence" value="ECO:0007669"/>
    <property type="project" value="UniProtKB-EC"/>
</dbReference>
<dbReference type="EMBL" id="WBZC01000056">
    <property type="protein sequence ID" value="KAB3531623.1"/>
    <property type="molecule type" value="Genomic_DNA"/>
</dbReference>
<evidence type="ECO:0000256" key="7">
    <source>
        <dbReference type="ARBA" id="ARBA00022679"/>
    </source>
</evidence>
<feature type="transmembrane region" description="Helical" evidence="16">
    <location>
        <begin position="146"/>
        <end position="163"/>
    </location>
</feature>
<protein>
    <recommendedName>
        <fullName evidence="5">CDP-diacylglycerol--serine O-phosphatidyltransferase</fullName>
        <ecNumber evidence="4">2.7.8.8</ecNumber>
    </recommendedName>
    <alternativeName>
        <fullName evidence="14">Phosphatidylserine synthase</fullName>
    </alternativeName>
</protein>
<dbReference type="InterPro" id="IPR043130">
    <property type="entry name" value="CDP-OH_PTrfase_TM_dom"/>
</dbReference>
<feature type="transmembrane region" description="Helical" evidence="16">
    <location>
        <begin position="20"/>
        <end position="45"/>
    </location>
</feature>
<evidence type="ECO:0000256" key="3">
    <source>
        <dbReference type="ARBA" id="ARBA00010441"/>
    </source>
</evidence>
<comment type="catalytic activity">
    <reaction evidence="1">
        <text>a CDP-1,2-diacyl-sn-glycerol + L-serine = a 1,2-diacyl-sn-glycero-3-phospho-L-serine + CMP + H(+)</text>
        <dbReference type="Rhea" id="RHEA:16913"/>
        <dbReference type="ChEBI" id="CHEBI:15378"/>
        <dbReference type="ChEBI" id="CHEBI:33384"/>
        <dbReference type="ChEBI" id="CHEBI:57262"/>
        <dbReference type="ChEBI" id="CHEBI:58332"/>
        <dbReference type="ChEBI" id="CHEBI:60377"/>
        <dbReference type="EC" id="2.7.8.8"/>
    </reaction>
</comment>
<dbReference type="PROSITE" id="PS00379">
    <property type="entry name" value="CDP_ALCOHOL_P_TRANSF"/>
    <property type="match status" value="1"/>
</dbReference>
<dbReference type="Pfam" id="PF01066">
    <property type="entry name" value="CDP-OH_P_transf"/>
    <property type="match status" value="1"/>
</dbReference>
<sequence length="172" mass="19162">MIKVKAHIPNMFTFFNLSLGILAIVSILGEAYTVSALLILLAAFMDRFDGKLARKFDVESEFGKELDSLCDLISFGVAPAILIWSYQLNNIGVLGLAIILLFAICGAYRLARFNIIEFEGFYMGIPITLCGGIVALLTLYSINYSSSIYFTGLIMLFLSYSMISKRIKLKKR</sequence>
<dbReference type="RefSeq" id="WP_151861970.1">
    <property type="nucleotide sequence ID" value="NZ_WBZC01000056.1"/>
</dbReference>
<evidence type="ECO:0000313" key="18">
    <source>
        <dbReference type="Proteomes" id="UP000432715"/>
    </source>
</evidence>
<keyword evidence="12" id="KW-0594">Phospholipid biosynthesis</keyword>
<dbReference type="NCBIfam" id="TIGR00473">
    <property type="entry name" value="pssA"/>
    <property type="match status" value="1"/>
</dbReference>
<dbReference type="GO" id="GO:0012505">
    <property type="term" value="C:endomembrane system"/>
    <property type="evidence" value="ECO:0007669"/>
    <property type="project" value="UniProtKB-SubCell"/>
</dbReference>
<keyword evidence="13" id="KW-1208">Phospholipid metabolism</keyword>
<evidence type="ECO:0000256" key="4">
    <source>
        <dbReference type="ARBA" id="ARBA00013174"/>
    </source>
</evidence>
<dbReference type="InterPro" id="IPR000462">
    <property type="entry name" value="CDP-OH_P_trans"/>
</dbReference>
<evidence type="ECO:0000256" key="5">
    <source>
        <dbReference type="ARBA" id="ARBA00017171"/>
    </source>
</evidence>
<evidence type="ECO:0000256" key="2">
    <source>
        <dbReference type="ARBA" id="ARBA00004127"/>
    </source>
</evidence>
<keyword evidence="18" id="KW-1185">Reference proteome</keyword>